<dbReference type="Gramene" id="mRNA:HanXRQr2_Chr12g0522921">
    <property type="protein sequence ID" value="mRNA:HanXRQr2_Chr12g0522921"/>
    <property type="gene ID" value="HanXRQr2_Chr12g0522921"/>
</dbReference>
<evidence type="ECO:0000256" key="1">
    <source>
        <dbReference type="ARBA" id="ARBA00022723"/>
    </source>
</evidence>
<evidence type="ECO:0000256" key="4">
    <source>
        <dbReference type="ARBA" id="ARBA00022833"/>
    </source>
</evidence>
<dbReference type="Proteomes" id="UP000215914">
    <property type="component" value="Chromosome 12"/>
</dbReference>
<dbReference type="FunCoup" id="A0A251SYP1">
    <property type="interactions" value="14"/>
</dbReference>
<dbReference type="InterPro" id="IPR004146">
    <property type="entry name" value="DC1"/>
</dbReference>
<reference evidence="8" key="3">
    <citation type="submission" date="2020-06" db="EMBL/GenBank/DDBJ databases">
        <title>Helianthus annuus Genome sequencing and assembly Release 2.</title>
        <authorList>
            <person name="Gouzy J."/>
            <person name="Langlade N."/>
            <person name="Munos S."/>
        </authorList>
    </citation>
    <scope>NUCLEOTIDE SEQUENCE</scope>
    <source>
        <tissue evidence="8">Leaves</tissue>
    </source>
</reference>
<dbReference type="GO" id="GO:0008270">
    <property type="term" value="F:zinc ion binding"/>
    <property type="evidence" value="ECO:0007669"/>
    <property type="project" value="UniProtKB-KW"/>
</dbReference>
<dbReference type="InterPro" id="IPR000315">
    <property type="entry name" value="Znf_B-box"/>
</dbReference>
<proteinExistence type="predicted"/>
<dbReference type="PROSITE" id="PS50016">
    <property type="entry name" value="ZF_PHD_2"/>
    <property type="match status" value="1"/>
</dbReference>
<reference evidence="9" key="2">
    <citation type="submission" date="2017-02" db="EMBL/GenBank/DDBJ databases">
        <title>Sunflower complete genome.</title>
        <authorList>
            <person name="Langlade N."/>
            <person name="Munos S."/>
        </authorList>
    </citation>
    <scope>NUCLEOTIDE SEQUENCE [LARGE SCALE GENOMIC DNA]</scope>
    <source>
        <tissue evidence="9">Leaves</tissue>
    </source>
</reference>
<keyword evidence="10" id="KW-1185">Reference proteome</keyword>
<gene>
    <name evidence="9" type="ORF">HannXRQ_Chr12g0355681</name>
    <name evidence="8" type="ORF">HanXRQr2_Chr12g0522921</name>
</gene>
<dbReference type="Pfam" id="PF03107">
    <property type="entry name" value="C1_2"/>
    <property type="match status" value="4"/>
</dbReference>
<dbReference type="InParanoid" id="A0A251SYP1"/>
<dbReference type="SUPFAM" id="SSF57889">
    <property type="entry name" value="Cysteine-rich domain"/>
    <property type="match status" value="6"/>
</dbReference>
<dbReference type="InterPro" id="IPR046349">
    <property type="entry name" value="C1-like_sf"/>
</dbReference>
<dbReference type="OMA" id="GQLWCDI"/>
<dbReference type="InterPro" id="IPR053192">
    <property type="entry name" value="Vacuole_Formation_Reg"/>
</dbReference>
<dbReference type="EMBL" id="MNCJ02000327">
    <property type="protein sequence ID" value="KAF5776317.1"/>
    <property type="molecule type" value="Genomic_DNA"/>
</dbReference>
<sequence length="677" mass="79600">MSSPTSNPIMKVLRHEHTLTLNDFNPKYPHFEQVYDDEYDLIIKEAFKCQCNLCFQEINFIHRYYYKCDQCDYSLHRSCAELPTTLEHASHCAHYFILTKNESQWLCHMCNKHPLYKQQLCYHCSQCMLNICLDCGTNKMQHDIVYHPSHKHPLVPIYRDISTCCDACGKKHEGFFYMCTTCCCSFIHNFCVFMPKRLLVQDGTFGRFLHTHPLCLTYSFPKEDQKARFYPTCRVCEKSFSGTENLWVYKCEKCRYYAHLDCANLSFWQPDSTSDSAFEPSTSTTYRRDLTTTKNYEDGHNVLRLPLPEQTYNIFIELFSKGTNEMRRITHKSHEHPLILVDTYPQSNDNTTQMNKVEYLWQLLNNDNIPQMNKAEYVCNGCVTPIMDMPFYMCTHGCNYVLHEWCTRLPAELKCYIGHQQHTLILLPKVPRGYLGSFSCGACSSSRNGFAYSCVKCNYYIDVWCALVPRDITHKSHPHHRLSRTNERLDKDYCRMCLSGFMHPKETSLSCKACNFHLHLGCAFFLRERIRHKYDKHPWTLTYSPVENHEGDYFCEVCEEELNPNACFYHCHECLQSMHTSCAPLIPQKTPNIIMHGSTWEEFSIDENIKYGSIKSMFHPHPLSLFDLETVNVEDSYGRCPECYRFPGYELILKCLQCRFYIHYGCAGRIYLKKKWG</sequence>
<protein>
    <submittedName>
        <fullName evidence="8">Chromatin regulator PHD family</fullName>
    </submittedName>
    <submittedName>
        <fullName evidence="9">Putative B-box-type zinc finger, Zinc finger, PHD-type, DC1</fullName>
    </submittedName>
</protein>
<dbReference type="AlphaFoldDB" id="A0A251SYP1"/>
<evidence type="ECO:0000259" key="6">
    <source>
        <dbReference type="PROSITE" id="PS50016"/>
    </source>
</evidence>
<dbReference type="PANTHER" id="PTHR32410">
    <property type="entry name" value="CYSTEINE/HISTIDINE-RICH C1 DOMAIN FAMILY PROTEIN"/>
    <property type="match status" value="1"/>
</dbReference>
<feature type="domain" description="PHD-type" evidence="6">
    <location>
        <begin position="48"/>
        <end position="113"/>
    </location>
</feature>
<evidence type="ECO:0000313" key="9">
    <source>
        <dbReference type="EMBL" id="OTG03834.1"/>
    </source>
</evidence>
<evidence type="ECO:0000256" key="2">
    <source>
        <dbReference type="ARBA" id="ARBA00022737"/>
    </source>
</evidence>
<dbReference type="EMBL" id="CM007901">
    <property type="protein sequence ID" value="OTG03834.1"/>
    <property type="molecule type" value="Genomic_DNA"/>
</dbReference>
<dbReference type="Gene3D" id="3.30.40.10">
    <property type="entry name" value="Zinc/RING finger domain, C3HC4 (zinc finger)"/>
    <property type="match status" value="1"/>
</dbReference>
<dbReference type="InterPro" id="IPR013083">
    <property type="entry name" value="Znf_RING/FYVE/PHD"/>
</dbReference>
<evidence type="ECO:0000256" key="5">
    <source>
        <dbReference type="PROSITE-ProRule" id="PRU00024"/>
    </source>
</evidence>
<accession>A0A251SYP1</accession>
<dbReference type="InterPro" id="IPR001965">
    <property type="entry name" value="Znf_PHD"/>
</dbReference>
<keyword evidence="3 5" id="KW-0863">Zinc-finger</keyword>
<evidence type="ECO:0000313" key="10">
    <source>
        <dbReference type="Proteomes" id="UP000215914"/>
    </source>
</evidence>
<reference evidence="8 10" key="1">
    <citation type="journal article" date="2017" name="Nature">
        <title>The sunflower genome provides insights into oil metabolism, flowering and Asterid evolution.</title>
        <authorList>
            <person name="Badouin H."/>
            <person name="Gouzy J."/>
            <person name="Grassa C.J."/>
            <person name="Murat F."/>
            <person name="Staton S.E."/>
            <person name="Cottret L."/>
            <person name="Lelandais-Briere C."/>
            <person name="Owens G.L."/>
            <person name="Carrere S."/>
            <person name="Mayjonade B."/>
            <person name="Legrand L."/>
            <person name="Gill N."/>
            <person name="Kane N.C."/>
            <person name="Bowers J.E."/>
            <person name="Hubner S."/>
            <person name="Bellec A."/>
            <person name="Berard A."/>
            <person name="Berges H."/>
            <person name="Blanchet N."/>
            <person name="Boniface M.C."/>
            <person name="Brunel D."/>
            <person name="Catrice O."/>
            <person name="Chaidir N."/>
            <person name="Claudel C."/>
            <person name="Donnadieu C."/>
            <person name="Faraut T."/>
            <person name="Fievet G."/>
            <person name="Helmstetter N."/>
            <person name="King M."/>
            <person name="Knapp S.J."/>
            <person name="Lai Z."/>
            <person name="Le Paslier M.C."/>
            <person name="Lippi Y."/>
            <person name="Lorenzon L."/>
            <person name="Mandel J.R."/>
            <person name="Marage G."/>
            <person name="Marchand G."/>
            <person name="Marquand E."/>
            <person name="Bret-Mestries E."/>
            <person name="Morien E."/>
            <person name="Nambeesan S."/>
            <person name="Nguyen T."/>
            <person name="Pegot-Espagnet P."/>
            <person name="Pouilly N."/>
            <person name="Raftis F."/>
            <person name="Sallet E."/>
            <person name="Schiex T."/>
            <person name="Thomas J."/>
            <person name="Vandecasteele C."/>
            <person name="Vares D."/>
            <person name="Vear F."/>
            <person name="Vautrin S."/>
            <person name="Crespi M."/>
            <person name="Mangin B."/>
            <person name="Burke J.M."/>
            <person name="Salse J."/>
            <person name="Munos S."/>
            <person name="Vincourt P."/>
            <person name="Rieseberg L.H."/>
            <person name="Langlade N.B."/>
        </authorList>
    </citation>
    <scope>NUCLEOTIDE SEQUENCE [LARGE SCALE GENOMIC DNA]</scope>
    <source>
        <strain evidence="10">cv. SF193</strain>
        <tissue evidence="8">Leaves</tissue>
    </source>
</reference>
<dbReference type="SMART" id="SM00249">
    <property type="entry name" value="PHD"/>
    <property type="match status" value="2"/>
</dbReference>
<dbReference type="PROSITE" id="PS50119">
    <property type="entry name" value="ZF_BBOX"/>
    <property type="match status" value="1"/>
</dbReference>
<evidence type="ECO:0000256" key="3">
    <source>
        <dbReference type="ARBA" id="ARBA00022771"/>
    </source>
</evidence>
<dbReference type="PANTHER" id="PTHR32410:SF161">
    <property type="entry name" value="DC1, ZINC FINGER, RING_FYVE_PHD-TYPE-RELATED"/>
    <property type="match status" value="1"/>
</dbReference>
<keyword evidence="2" id="KW-0677">Repeat</keyword>
<keyword evidence="1" id="KW-0479">Metal-binding</keyword>
<keyword evidence="4" id="KW-0862">Zinc</keyword>
<name>A0A251SYP1_HELAN</name>
<feature type="domain" description="B box-type" evidence="7">
    <location>
        <begin position="109"/>
        <end position="157"/>
    </location>
</feature>
<evidence type="ECO:0000259" key="7">
    <source>
        <dbReference type="PROSITE" id="PS50119"/>
    </source>
</evidence>
<organism evidence="9 10">
    <name type="scientific">Helianthus annuus</name>
    <name type="common">Common sunflower</name>
    <dbReference type="NCBI Taxonomy" id="4232"/>
    <lineage>
        <taxon>Eukaryota</taxon>
        <taxon>Viridiplantae</taxon>
        <taxon>Streptophyta</taxon>
        <taxon>Embryophyta</taxon>
        <taxon>Tracheophyta</taxon>
        <taxon>Spermatophyta</taxon>
        <taxon>Magnoliopsida</taxon>
        <taxon>eudicotyledons</taxon>
        <taxon>Gunneridae</taxon>
        <taxon>Pentapetalae</taxon>
        <taxon>asterids</taxon>
        <taxon>campanulids</taxon>
        <taxon>Asterales</taxon>
        <taxon>Asteraceae</taxon>
        <taxon>Asteroideae</taxon>
        <taxon>Heliantheae alliance</taxon>
        <taxon>Heliantheae</taxon>
        <taxon>Helianthus</taxon>
    </lineage>
</organism>
<dbReference type="InterPro" id="IPR019787">
    <property type="entry name" value="Znf_PHD-finger"/>
</dbReference>
<evidence type="ECO:0000313" key="8">
    <source>
        <dbReference type="EMBL" id="KAF5776317.1"/>
    </source>
</evidence>